<dbReference type="EMBL" id="JH000553">
    <property type="protein sequence ID" value="EGW05491.1"/>
    <property type="molecule type" value="Genomic_DNA"/>
</dbReference>
<protein>
    <submittedName>
        <fullName evidence="1">Uncharacterized protein</fullName>
    </submittedName>
</protein>
<gene>
    <name evidence="1" type="ORF">I79_012435</name>
</gene>
<evidence type="ECO:0000313" key="1">
    <source>
        <dbReference type="EMBL" id="EGW05491.1"/>
    </source>
</evidence>
<proteinExistence type="predicted"/>
<evidence type="ECO:0000313" key="2">
    <source>
        <dbReference type="Proteomes" id="UP000001075"/>
    </source>
</evidence>
<organism evidence="1 2">
    <name type="scientific">Cricetulus griseus</name>
    <name type="common">Chinese hamster</name>
    <name type="synonym">Cricetulus barabensis griseus</name>
    <dbReference type="NCBI Taxonomy" id="10029"/>
    <lineage>
        <taxon>Eukaryota</taxon>
        <taxon>Metazoa</taxon>
        <taxon>Chordata</taxon>
        <taxon>Craniata</taxon>
        <taxon>Vertebrata</taxon>
        <taxon>Euteleostomi</taxon>
        <taxon>Mammalia</taxon>
        <taxon>Eutheria</taxon>
        <taxon>Euarchontoglires</taxon>
        <taxon>Glires</taxon>
        <taxon>Rodentia</taxon>
        <taxon>Myomorpha</taxon>
        <taxon>Muroidea</taxon>
        <taxon>Cricetidae</taxon>
        <taxon>Cricetinae</taxon>
        <taxon>Cricetulus</taxon>
    </lineage>
</organism>
<accession>G3HNU1</accession>
<dbReference type="InParanoid" id="G3HNU1"/>
<dbReference type="AlphaFoldDB" id="G3HNU1"/>
<name>G3HNU1_CRIGR</name>
<sequence length="69" mass="7552">MYSTLDIPAHANLPSPIKDSTLGIGQSQRSFRASTRSCVLSPVCQKLTMRIKGYAQYRTDSSIDRASSS</sequence>
<reference evidence="2" key="1">
    <citation type="journal article" date="2011" name="Nat. Biotechnol.">
        <title>The genomic sequence of the Chinese hamster ovary (CHO)-K1 cell line.</title>
        <authorList>
            <person name="Xu X."/>
            <person name="Nagarajan H."/>
            <person name="Lewis N.E."/>
            <person name="Pan S."/>
            <person name="Cai Z."/>
            <person name="Liu X."/>
            <person name="Chen W."/>
            <person name="Xie M."/>
            <person name="Wang W."/>
            <person name="Hammond S."/>
            <person name="Andersen M.R."/>
            <person name="Neff N."/>
            <person name="Passarelli B."/>
            <person name="Koh W."/>
            <person name="Fan H.C."/>
            <person name="Wang J."/>
            <person name="Gui Y."/>
            <person name="Lee K.H."/>
            <person name="Betenbaugh M.J."/>
            <person name="Quake S.R."/>
            <person name="Famili I."/>
            <person name="Palsson B.O."/>
            <person name="Wang J."/>
        </authorList>
    </citation>
    <scope>NUCLEOTIDE SEQUENCE [LARGE SCALE GENOMIC DNA]</scope>
    <source>
        <strain evidence="2">CHO K1 cell line</strain>
    </source>
</reference>
<dbReference type="Proteomes" id="UP000001075">
    <property type="component" value="Unassembled WGS sequence"/>
</dbReference>